<dbReference type="GO" id="GO:0003700">
    <property type="term" value="F:DNA-binding transcription factor activity"/>
    <property type="evidence" value="ECO:0007669"/>
    <property type="project" value="TreeGrafter"/>
</dbReference>
<organism evidence="6 7">
    <name type="scientific">Microbispora cellulosiformans</name>
    <dbReference type="NCBI Taxonomy" id="2614688"/>
    <lineage>
        <taxon>Bacteria</taxon>
        <taxon>Bacillati</taxon>
        <taxon>Actinomycetota</taxon>
        <taxon>Actinomycetes</taxon>
        <taxon>Streptosporangiales</taxon>
        <taxon>Streptosporangiaceae</taxon>
        <taxon>Microbispora</taxon>
    </lineage>
</organism>
<comment type="caution">
    <text evidence="6">The sequence shown here is derived from an EMBL/GenBank/DDBJ whole genome shotgun (WGS) entry which is preliminary data.</text>
</comment>
<sequence>MAREGGSVTPSGRPRRATLPDVAALAGVSTAAAGRALGGYGSVSEDVRRRVAEAARRLDYRANRLAASVRTGRTDTIGVVCADIESPFFARALRGISDVAREKGFSTLVTNSDEDLASEREAVQVLLHKQVDGIICAPADVTRVDHLARAQSDGTPVVLFDRVSDRLEADAVVVDGMKAAYQAVRRLLDLGHRRVAIVTELRQPREQDWARLLDPEIAVSPGELSPSEARLLGYLRAHWDAGVPVRRELVRRTGTYAADAAYQQTRRVLGLKNPPTAIFTVDNLMTVGAYRAIRELGIAVPDRLSVVAFDDLDWTVLVSPALTVIAQPVYEMGAEAARRLIRRLRDPQPEPPATLFMDVALIERESVAPVGGRTPATPP</sequence>
<dbReference type="PROSITE" id="PS50932">
    <property type="entry name" value="HTH_LACI_2"/>
    <property type="match status" value="1"/>
</dbReference>
<dbReference type="InterPro" id="IPR010982">
    <property type="entry name" value="Lambda_DNA-bd_dom_sf"/>
</dbReference>
<dbReference type="AlphaFoldDB" id="A0A5J5K1T6"/>
<evidence type="ECO:0000256" key="1">
    <source>
        <dbReference type="ARBA" id="ARBA00022491"/>
    </source>
</evidence>
<keyword evidence="1" id="KW-0678">Repressor</keyword>
<keyword evidence="7" id="KW-1185">Reference proteome</keyword>
<accession>A0A5J5K1T6</accession>
<dbReference type="CDD" id="cd06267">
    <property type="entry name" value="PBP1_LacI_sugar_binding-like"/>
    <property type="match status" value="1"/>
</dbReference>
<dbReference type="Gene3D" id="3.40.50.2300">
    <property type="match status" value="2"/>
</dbReference>
<dbReference type="GO" id="GO:0000976">
    <property type="term" value="F:transcription cis-regulatory region binding"/>
    <property type="evidence" value="ECO:0007669"/>
    <property type="project" value="TreeGrafter"/>
</dbReference>
<gene>
    <name evidence="6" type="ORF">F5972_21265</name>
</gene>
<feature type="domain" description="HTH lacI-type" evidence="5">
    <location>
        <begin position="17"/>
        <end position="71"/>
    </location>
</feature>
<evidence type="ECO:0000259" key="5">
    <source>
        <dbReference type="PROSITE" id="PS50932"/>
    </source>
</evidence>
<evidence type="ECO:0000256" key="2">
    <source>
        <dbReference type="ARBA" id="ARBA00023015"/>
    </source>
</evidence>
<dbReference type="PANTHER" id="PTHR30146:SF148">
    <property type="entry name" value="HTH-TYPE TRANSCRIPTIONAL REPRESSOR PURR-RELATED"/>
    <property type="match status" value="1"/>
</dbReference>
<dbReference type="InterPro" id="IPR046335">
    <property type="entry name" value="LacI/GalR-like_sensor"/>
</dbReference>
<dbReference type="SUPFAM" id="SSF53822">
    <property type="entry name" value="Periplasmic binding protein-like I"/>
    <property type="match status" value="1"/>
</dbReference>
<dbReference type="Pfam" id="PF00356">
    <property type="entry name" value="LacI"/>
    <property type="match status" value="1"/>
</dbReference>
<protein>
    <submittedName>
        <fullName evidence="6">LacI family transcriptional regulator</fullName>
    </submittedName>
</protein>
<dbReference type="Gene3D" id="1.10.260.40">
    <property type="entry name" value="lambda repressor-like DNA-binding domains"/>
    <property type="match status" value="1"/>
</dbReference>
<dbReference type="InterPro" id="IPR028082">
    <property type="entry name" value="Peripla_BP_I"/>
</dbReference>
<dbReference type="PROSITE" id="PS00356">
    <property type="entry name" value="HTH_LACI_1"/>
    <property type="match status" value="1"/>
</dbReference>
<dbReference type="Proteomes" id="UP000327011">
    <property type="component" value="Unassembled WGS sequence"/>
</dbReference>
<evidence type="ECO:0000256" key="3">
    <source>
        <dbReference type="ARBA" id="ARBA00023125"/>
    </source>
</evidence>
<reference evidence="6 7" key="1">
    <citation type="submission" date="2019-09" db="EMBL/GenBank/DDBJ databases">
        <title>Screening of Novel Bioactive Compounds from Soil-Associated.</title>
        <authorList>
            <person name="Gong X."/>
        </authorList>
    </citation>
    <scope>NUCLEOTIDE SEQUENCE [LARGE SCALE GENOMIC DNA]</scope>
    <source>
        <strain evidence="6 7">Gxj-6</strain>
    </source>
</reference>
<evidence type="ECO:0000256" key="4">
    <source>
        <dbReference type="ARBA" id="ARBA00023163"/>
    </source>
</evidence>
<keyword evidence="4" id="KW-0804">Transcription</keyword>
<dbReference type="EMBL" id="VYTZ01000007">
    <property type="protein sequence ID" value="KAA9376981.1"/>
    <property type="molecule type" value="Genomic_DNA"/>
</dbReference>
<dbReference type="SUPFAM" id="SSF47413">
    <property type="entry name" value="lambda repressor-like DNA-binding domains"/>
    <property type="match status" value="1"/>
</dbReference>
<name>A0A5J5K1T6_9ACTN</name>
<dbReference type="InterPro" id="IPR000843">
    <property type="entry name" value="HTH_LacI"/>
</dbReference>
<dbReference type="Pfam" id="PF13377">
    <property type="entry name" value="Peripla_BP_3"/>
    <property type="match status" value="1"/>
</dbReference>
<proteinExistence type="predicted"/>
<evidence type="ECO:0000313" key="6">
    <source>
        <dbReference type="EMBL" id="KAA9376981.1"/>
    </source>
</evidence>
<evidence type="ECO:0000313" key="7">
    <source>
        <dbReference type="Proteomes" id="UP000327011"/>
    </source>
</evidence>
<keyword evidence="3" id="KW-0238">DNA-binding</keyword>
<keyword evidence="2" id="KW-0805">Transcription regulation</keyword>
<dbReference type="PANTHER" id="PTHR30146">
    <property type="entry name" value="LACI-RELATED TRANSCRIPTIONAL REPRESSOR"/>
    <property type="match status" value="1"/>
</dbReference>
<dbReference type="SMART" id="SM00354">
    <property type="entry name" value="HTH_LACI"/>
    <property type="match status" value="1"/>
</dbReference>